<keyword evidence="2" id="KW-1133">Transmembrane helix</keyword>
<sequence>MSYASSAIKRLSNEYRRLQNPENRVREYYVAPLPENIFEWHFTLRGPGGDDNSLPYKDGVYHGALMFSRSYPLEPPDIIFFTRSGRFAVHEKICSTISSYHKELWQPTYDVALTLTALRHFMAQEDEFGVGAFPKNMVPLATKVAWAADTWSFKCEKCGAATKDVWETHMKMHPEISPEKEAQVPKLPPALGETTASGSAKPEDSERPHDALDATPSSAPASGDATEVVAEAADAARSQSKATNDRRSSAVTTSLMLVPPTSPPPGALGTPHSVADAFGAAHSAGTSTPGTAPRTSPHTAPPSAEVTASRDACSSFIPPDHHNTAHASRPPAHRETEKNEAINERETAPAFLTNVNATNTMRSPPMTLSSPPDTELGHRQDTGHDDPLSLGAPRYEAMLGTTSLEKTRQPAPSPTPGNDAVEAPGTEMLDSLSTPETNPAPPPPPQQQLQQLQPTQHVVFSLLILHVSIPIHLIDRSIIVSLLLVVLILLRRGICGLLMN</sequence>
<feature type="domain" description="UBC core" evidence="3">
    <location>
        <begin position="6"/>
        <end position="160"/>
    </location>
</feature>
<dbReference type="InterPro" id="IPR050113">
    <property type="entry name" value="Ub_conjugating_enzyme"/>
</dbReference>
<keyword evidence="5" id="KW-1185">Reference proteome</keyword>
<feature type="region of interest" description="Disordered" evidence="1">
    <location>
        <begin position="175"/>
        <end position="392"/>
    </location>
</feature>
<dbReference type="PROSITE" id="PS50127">
    <property type="entry name" value="UBC_2"/>
    <property type="match status" value="1"/>
</dbReference>
<dbReference type="AlphaFoldDB" id="A0A836YGR5"/>
<feature type="compositionally biased region" description="Basic and acidic residues" evidence="1">
    <location>
        <begin position="332"/>
        <end position="347"/>
    </location>
</feature>
<evidence type="ECO:0000256" key="2">
    <source>
        <dbReference type="SAM" id="Phobius"/>
    </source>
</evidence>
<dbReference type="InterPro" id="IPR000608">
    <property type="entry name" value="UBC"/>
</dbReference>
<keyword evidence="2" id="KW-0812">Transmembrane</keyword>
<dbReference type="Proteomes" id="UP000674318">
    <property type="component" value="Unassembled WGS sequence"/>
</dbReference>
<dbReference type="RefSeq" id="XP_067759669.1">
    <property type="nucleotide sequence ID" value="XM_067903359.1"/>
</dbReference>
<dbReference type="EMBL" id="JAFJZO010000005">
    <property type="protein sequence ID" value="KAG5511457.1"/>
    <property type="molecule type" value="Genomic_DNA"/>
</dbReference>
<gene>
    <name evidence="4" type="ORF">JKF63_07420</name>
</gene>
<dbReference type="Pfam" id="PF00179">
    <property type="entry name" value="UQ_con"/>
    <property type="match status" value="1"/>
</dbReference>
<feature type="compositionally biased region" description="Basic and acidic residues" evidence="1">
    <location>
        <begin position="201"/>
        <end position="212"/>
    </location>
</feature>
<proteinExistence type="predicted"/>
<dbReference type="SMART" id="SM00212">
    <property type="entry name" value="UBCc"/>
    <property type="match status" value="1"/>
</dbReference>
<reference evidence="4 5" key="1">
    <citation type="submission" date="2021-02" db="EMBL/GenBank/DDBJ databases">
        <title>Porcisia hertigi Genome sequencing and assembly.</title>
        <authorList>
            <person name="Almutairi H."/>
            <person name="Gatherer D."/>
        </authorList>
    </citation>
    <scope>NUCLEOTIDE SEQUENCE [LARGE SCALE GENOMIC DNA]</scope>
    <source>
        <strain evidence="4 5">C119</strain>
    </source>
</reference>
<feature type="region of interest" description="Disordered" evidence="1">
    <location>
        <begin position="404"/>
        <end position="449"/>
    </location>
</feature>
<feature type="transmembrane region" description="Helical" evidence="2">
    <location>
        <begin position="458"/>
        <end position="490"/>
    </location>
</feature>
<dbReference type="OrthoDB" id="1158011at2759"/>
<evidence type="ECO:0000259" key="3">
    <source>
        <dbReference type="PROSITE" id="PS50127"/>
    </source>
</evidence>
<organism evidence="4 5">
    <name type="scientific">Porcisia hertigi</name>
    <dbReference type="NCBI Taxonomy" id="2761500"/>
    <lineage>
        <taxon>Eukaryota</taxon>
        <taxon>Discoba</taxon>
        <taxon>Euglenozoa</taxon>
        <taxon>Kinetoplastea</taxon>
        <taxon>Metakinetoplastina</taxon>
        <taxon>Trypanosomatida</taxon>
        <taxon>Trypanosomatidae</taxon>
        <taxon>Leishmaniinae</taxon>
        <taxon>Porcisia</taxon>
    </lineage>
</organism>
<dbReference type="KEGG" id="phet:94293436"/>
<protein>
    <recommendedName>
        <fullName evidence="3">UBC core domain-containing protein</fullName>
    </recommendedName>
</protein>
<dbReference type="CDD" id="cd23799">
    <property type="entry name" value="UBCc_UBE2J"/>
    <property type="match status" value="1"/>
</dbReference>
<feature type="compositionally biased region" description="Polar residues" evidence="1">
    <location>
        <begin position="353"/>
        <end position="372"/>
    </location>
</feature>
<evidence type="ECO:0000256" key="1">
    <source>
        <dbReference type="SAM" id="MobiDB-lite"/>
    </source>
</evidence>
<dbReference type="PANTHER" id="PTHR24067">
    <property type="entry name" value="UBIQUITIN-CONJUGATING ENZYME E2"/>
    <property type="match status" value="1"/>
</dbReference>
<dbReference type="FunFam" id="3.10.110.10:FF:000109">
    <property type="entry name" value="Ubiquitin-conjugating enzyme E2 J2-like"/>
    <property type="match status" value="1"/>
</dbReference>
<feature type="compositionally biased region" description="Polar residues" evidence="1">
    <location>
        <begin position="284"/>
        <end position="298"/>
    </location>
</feature>
<keyword evidence="2" id="KW-0472">Membrane</keyword>
<feature type="compositionally biased region" description="Low complexity" evidence="1">
    <location>
        <begin position="224"/>
        <end position="236"/>
    </location>
</feature>
<feature type="compositionally biased region" description="Basic and acidic residues" evidence="1">
    <location>
        <begin position="375"/>
        <end position="387"/>
    </location>
</feature>
<comment type="caution">
    <text evidence="4">The sequence shown here is derived from an EMBL/GenBank/DDBJ whole genome shotgun (WGS) entry which is preliminary data.</text>
</comment>
<dbReference type="InterPro" id="IPR016135">
    <property type="entry name" value="UBQ-conjugating_enzyme/RWD"/>
</dbReference>
<dbReference type="GeneID" id="94293436"/>
<evidence type="ECO:0000313" key="4">
    <source>
        <dbReference type="EMBL" id="KAG5511457.1"/>
    </source>
</evidence>
<dbReference type="SUPFAM" id="SSF54495">
    <property type="entry name" value="UBC-like"/>
    <property type="match status" value="1"/>
</dbReference>
<evidence type="ECO:0000313" key="5">
    <source>
        <dbReference type="Proteomes" id="UP000674318"/>
    </source>
</evidence>
<dbReference type="Gene3D" id="3.10.110.10">
    <property type="entry name" value="Ubiquitin Conjugating Enzyme"/>
    <property type="match status" value="1"/>
</dbReference>
<accession>A0A836YGR5</accession>
<name>A0A836YGR5_9TRYP</name>